<dbReference type="PANTHER" id="PTHR31793:SF27">
    <property type="entry name" value="NOVEL THIOESTERASE SUPERFAMILY DOMAIN AND SAPOSIN A-TYPE DOMAIN CONTAINING PROTEIN (0610012H03RIK)"/>
    <property type="match status" value="1"/>
</dbReference>
<dbReference type="Proteomes" id="UP000009047">
    <property type="component" value="Chromosome"/>
</dbReference>
<keyword evidence="2" id="KW-0378">Hydrolase</keyword>
<protein>
    <submittedName>
        <fullName evidence="3">Thioesterase superfamily protein</fullName>
    </submittedName>
</protein>
<gene>
    <name evidence="3" type="ordered locus">Deba_1384</name>
</gene>
<proteinExistence type="inferred from homology"/>
<dbReference type="eggNOG" id="COG0824">
    <property type="taxonomic scope" value="Bacteria"/>
</dbReference>
<dbReference type="RefSeq" id="WP_013258205.1">
    <property type="nucleotide sequence ID" value="NC_014365.1"/>
</dbReference>
<dbReference type="PANTHER" id="PTHR31793">
    <property type="entry name" value="4-HYDROXYBENZOYL-COA THIOESTERASE FAMILY MEMBER"/>
    <property type="match status" value="1"/>
</dbReference>
<keyword evidence="4" id="KW-1185">Reference proteome</keyword>
<name>E1QGQ9_DESB2</name>
<dbReference type="InterPro" id="IPR006684">
    <property type="entry name" value="YbgC/YbaW"/>
</dbReference>
<evidence type="ECO:0000256" key="1">
    <source>
        <dbReference type="ARBA" id="ARBA00005953"/>
    </source>
</evidence>
<dbReference type="AlphaFoldDB" id="E1QGQ9"/>
<dbReference type="HOGENOM" id="CLU_101141_3_2_7"/>
<dbReference type="CDD" id="cd00586">
    <property type="entry name" value="4HBT"/>
    <property type="match status" value="1"/>
</dbReference>
<evidence type="ECO:0000256" key="2">
    <source>
        <dbReference type="ARBA" id="ARBA00022801"/>
    </source>
</evidence>
<comment type="similarity">
    <text evidence="1">Belongs to the 4-hydroxybenzoyl-CoA thioesterase family.</text>
</comment>
<dbReference type="PIRSF" id="PIRSF003230">
    <property type="entry name" value="YbgC"/>
    <property type="match status" value="1"/>
</dbReference>
<evidence type="ECO:0000313" key="3">
    <source>
        <dbReference type="EMBL" id="ADK84752.1"/>
    </source>
</evidence>
<dbReference type="STRING" id="644282.Deba_1384"/>
<reference evidence="3 4" key="1">
    <citation type="journal article" date="2010" name="Stand. Genomic Sci.">
        <title>Complete genome sequence of Desulfarculus baarsii type strain (2st14).</title>
        <authorList>
            <person name="Sun H."/>
            <person name="Spring S."/>
            <person name="Lapidus A."/>
            <person name="Davenport K."/>
            <person name="Del Rio T.G."/>
            <person name="Tice H."/>
            <person name="Nolan M."/>
            <person name="Copeland A."/>
            <person name="Cheng J.F."/>
            <person name="Lucas S."/>
            <person name="Tapia R."/>
            <person name="Goodwin L."/>
            <person name="Pitluck S."/>
            <person name="Ivanova N."/>
            <person name="Pagani I."/>
            <person name="Mavromatis K."/>
            <person name="Ovchinnikova G."/>
            <person name="Pati A."/>
            <person name="Chen A."/>
            <person name="Palaniappan K."/>
            <person name="Hauser L."/>
            <person name="Chang Y.J."/>
            <person name="Jeffries C.D."/>
            <person name="Detter J.C."/>
            <person name="Han C."/>
            <person name="Rohde M."/>
            <person name="Brambilla E."/>
            <person name="Goker M."/>
            <person name="Woyke T."/>
            <person name="Bristow J."/>
            <person name="Eisen J.A."/>
            <person name="Markowitz V."/>
            <person name="Hugenholtz P."/>
            <person name="Kyrpides N.C."/>
            <person name="Klenk H.P."/>
            <person name="Land M."/>
        </authorList>
    </citation>
    <scope>NUCLEOTIDE SEQUENCE [LARGE SCALE GENOMIC DNA]</scope>
    <source>
        <strain evidence="4">ATCC 33931 / DSM 2075 / LMG 7858 / VKM B-1802 / 2st14</strain>
    </source>
</reference>
<evidence type="ECO:0000313" key="4">
    <source>
        <dbReference type="Proteomes" id="UP000009047"/>
    </source>
</evidence>
<dbReference type="GO" id="GO:0047617">
    <property type="term" value="F:fatty acyl-CoA hydrolase activity"/>
    <property type="evidence" value="ECO:0007669"/>
    <property type="project" value="TreeGrafter"/>
</dbReference>
<organism evidence="3 4">
    <name type="scientific">Desulfarculus baarsii (strain ATCC 33931 / DSM 2075 / LMG 7858 / VKM B-1802 / 2st14)</name>
    <dbReference type="NCBI Taxonomy" id="644282"/>
    <lineage>
        <taxon>Bacteria</taxon>
        <taxon>Pseudomonadati</taxon>
        <taxon>Thermodesulfobacteriota</taxon>
        <taxon>Desulfarculia</taxon>
        <taxon>Desulfarculales</taxon>
        <taxon>Desulfarculaceae</taxon>
        <taxon>Desulfarculus</taxon>
    </lineage>
</organism>
<sequence>MIHRWRMRPLFGDTDSMGVVYHGNYLRYFERGRAELMRAAGRAYTELMDLGLHLPVSEAWVKYHRPARYDDDLVIETSVDWIKKASLRFEYKIVRAAGDDEVLLVSGATVHACVDGQGRVRPLPQWLTGLTKRSDE</sequence>
<dbReference type="EMBL" id="CP002085">
    <property type="protein sequence ID" value="ADK84752.1"/>
    <property type="molecule type" value="Genomic_DNA"/>
</dbReference>
<dbReference type="Gene3D" id="3.10.129.10">
    <property type="entry name" value="Hotdog Thioesterase"/>
    <property type="match status" value="1"/>
</dbReference>
<dbReference type="KEGG" id="dbr:Deba_1384"/>
<dbReference type="NCBIfam" id="TIGR00051">
    <property type="entry name" value="YbgC/FadM family acyl-CoA thioesterase"/>
    <property type="match status" value="1"/>
</dbReference>
<accession>E1QGQ9</accession>
<dbReference type="SUPFAM" id="SSF54637">
    <property type="entry name" value="Thioesterase/thiol ester dehydrase-isomerase"/>
    <property type="match status" value="1"/>
</dbReference>
<dbReference type="InterPro" id="IPR050563">
    <property type="entry name" value="4-hydroxybenzoyl-CoA_TE"/>
</dbReference>
<dbReference type="Pfam" id="PF13279">
    <property type="entry name" value="4HBT_2"/>
    <property type="match status" value="1"/>
</dbReference>
<dbReference type="InterPro" id="IPR029069">
    <property type="entry name" value="HotDog_dom_sf"/>
</dbReference>